<organism evidence="15 16">
    <name type="scientific">Bdellovibrio svalbardensis</name>
    <dbReference type="NCBI Taxonomy" id="2972972"/>
    <lineage>
        <taxon>Bacteria</taxon>
        <taxon>Pseudomonadati</taxon>
        <taxon>Bdellovibrionota</taxon>
        <taxon>Bdellovibrionia</taxon>
        <taxon>Bdellovibrionales</taxon>
        <taxon>Pseudobdellovibrionaceae</taxon>
        <taxon>Bdellovibrio</taxon>
    </lineage>
</organism>
<comment type="function">
    <text evidence="11">Component of the F(0) channel, it forms part of the peripheral stalk, linking F(1) to F(0). The b'-subunit is a diverged and duplicated form of b found in plants and photosynthetic bacteria.</text>
</comment>
<evidence type="ECO:0000256" key="11">
    <source>
        <dbReference type="ARBA" id="ARBA00025614"/>
    </source>
</evidence>
<protein>
    <recommendedName>
        <fullName evidence="13">ATP synthase subunit b</fullName>
    </recommendedName>
    <alternativeName>
        <fullName evidence="13">ATP synthase F(0) sector subunit b</fullName>
    </alternativeName>
    <alternativeName>
        <fullName evidence="13">ATPase subunit I</fullName>
    </alternativeName>
    <alternativeName>
        <fullName evidence="13">F-type ATPase subunit b</fullName>
        <shortName evidence="13">F-ATPase subunit b</shortName>
    </alternativeName>
</protein>
<dbReference type="CDD" id="cd06503">
    <property type="entry name" value="ATP-synt_Fo_b"/>
    <property type="match status" value="1"/>
</dbReference>
<dbReference type="PANTHER" id="PTHR33445">
    <property type="entry name" value="ATP SYNTHASE SUBUNIT B', CHLOROPLASTIC"/>
    <property type="match status" value="1"/>
</dbReference>
<evidence type="ECO:0000256" key="12">
    <source>
        <dbReference type="ARBA" id="ARBA00037847"/>
    </source>
</evidence>
<evidence type="ECO:0000256" key="10">
    <source>
        <dbReference type="ARBA" id="ARBA00025198"/>
    </source>
</evidence>
<comment type="subunit">
    <text evidence="13">F-type ATPases have 2 components, F(1) - the catalytic core - and F(0) - the membrane proton channel. F(1) has five subunits: alpha(3), beta(3), gamma(1), delta(1), epsilon(1). F(0) has three main subunits: a(1), b(2) and c(10-14). The alpha and beta chains form an alternating ring which encloses part of the gamma chain. F(1) is attached to F(0) by a central stalk formed by the gamma and epsilon chains, while a peripheral stalk is formed by the delta and b chains.</text>
</comment>
<name>A0ABT6DDP8_9BACT</name>
<comment type="similarity">
    <text evidence="1 13 14">Belongs to the ATPase B chain family.</text>
</comment>
<reference evidence="15" key="1">
    <citation type="submission" date="2022-08" db="EMBL/GenBank/DDBJ databases">
        <title>Novel Bdellovibrio Species Isolated from Svalbard: Designation Bdellovibrio svalbardensis.</title>
        <authorList>
            <person name="Mitchell R.J."/>
            <person name="Choi S.Y."/>
        </authorList>
    </citation>
    <scope>NUCLEOTIDE SEQUENCE</scope>
    <source>
        <strain evidence="15">PAP01</strain>
    </source>
</reference>
<dbReference type="EMBL" id="JANRMI010000001">
    <property type="protein sequence ID" value="MDG0814943.1"/>
    <property type="molecule type" value="Genomic_DNA"/>
</dbReference>
<keyword evidence="13" id="KW-1003">Cell membrane</keyword>
<evidence type="ECO:0000256" key="13">
    <source>
        <dbReference type="HAMAP-Rule" id="MF_01398"/>
    </source>
</evidence>
<sequence length="144" mass="15898">MDIFGQLGINSTAGIQFVLFAIALLFLNKVVFTPYAHALEERERKTKGGEDLALEYQAKSIELHTQYEAKARELNLEIKTIIDASKSEANKKYEIVVSTTRAEAEKNISENRKKVSAAVQTAAQELKSQTQAVALAITSKLLGK</sequence>
<keyword evidence="3 13" id="KW-0138">CF(0)</keyword>
<dbReference type="HAMAP" id="MF_01398">
    <property type="entry name" value="ATP_synth_b_bprime"/>
    <property type="match status" value="1"/>
</dbReference>
<evidence type="ECO:0000256" key="5">
    <source>
        <dbReference type="ARBA" id="ARBA00022781"/>
    </source>
</evidence>
<accession>A0ABT6DDP8</accession>
<evidence type="ECO:0000256" key="6">
    <source>
        <dbReference type="ARBA" id="ARBA00022989"/>
    </source>
</evidence>
<dbReference type="Pfam" id="PF00430">
    <property type="entry name" value="ATP-synt_B"/>
    <property type="match status" value="1"/>
</dbReference>
<evidence type="ECO:0000256" key="2">
    <source>
        <dbReference type="ARBA" id="ARBA00022448"/>
    </source>
</evidence>
<dbReference type="PANTHER" id="PTHR33445:SF2">
    <property type="entry name" value="ATP SYNTHASE SUBUNIT B', CHLOROPLASTIC"/>
    <property type="match status" value="1"/>
</dbReference>
<gene>
    <name evidence="13" type="primary">atpF</name>
    <name evidence="15" type="ORF">NWE73_01120</name>
</gene>
<comment type="subcellular location">
    <subcellularLocation>
        <location evidence="13">Cell membrane</location>
        <topology evidence="13">Single-pass membrane protein</topology>
    </subcellularLocation>
    <subcellularLocation>
        <location evidence="12">Endomembrane system</location>
        <topology evidence="12">Single-pass membrane protein</topology>
    </subcellularLocation>
</comment>
<evidence type="ECO:0000256" key="8">
    <source>
        <dbReference type="ARBA" id="ARBA00023136"/>
    </source>
</evidence>
<dbReference type="InterPro" id="IPR002146">
    <property type="entry name" value="ATP_synth_b/b'su_bac/chlpt"/>
</dbReference>
<evidence type="ECO:0000256" key="7">
    <source>
        <dbReference type="ARBA" id="ARBA00023065"/>
    </source>
</evidence>
<keyword evidence="5 13" id="KW-0375">Hydrogen ion transport</keyword>
<evidence type="ECO:0000256" key="3">
    <source>
        <dbReference type="ARBA" id="ARBA00022547"/>
    </source>
</evidence>
<dbReference type="Proteomes" id="UP001152321">
    <property type="component" value="Unassembled WGS sequence"/>
</dbReference>
<evidence type="ECO:0000256" key="1">
    <source>
        <dbReference type="ARBA" id="ARBA00005513"/>
    </source>
</evidence>
<evidence type="ECO:0000256" key="14">
    <source>
        <dbReference type="RuleBase" id="RU003848"/>
    </source>
</evidence>
<evidence type="ECO:0000256" key="4">
    <source>
        <dbReference type="ARBA" id="ARBA00022692"/>
    </source>
</evidence>
<dbReference type="RefSeq" id="WP_277576423.1">
    <property type="nucleotide sequence ID" value="NZ_JANRMI010000001.1"/>
</dbReference>
<evidence type="ECO:0000256" key="9">
    <source>
        <dbReference type="ARBA" id="ARBA00023310"/>
    </source>
</evidence>
<evidence type="ECO:0000313" key="15">
    <source>
        <dbReference type="EMBL" id="MDG0814943.1"/>
    </source>
</evidence>
<evidence type="ECO:0000313" key="16">
    <source>
        <dbReference type="Proteomes" id="UP001152321"/>
    </source>
</evidence>
<proteinExistence type="inferred from homology"/>
<keyword evidence="2 13" id="KW-0813">Transport</keyword>
<comment type="caution">
    <text evidence="15">The sequence shown here is derived from an EMBL/GenBank/DDBJ whole genome shotgun (WGS) entry which is preliminary data.</text>
</comment>
<keyword evidence="8 13" id="KW-0472">Membrane</keyword>
<feature type="transmembrane region" description="Helical" evidence="13">
    <location>
        <begin position="15"/>
        <end position="36"/>
    </location>
</feature>
<keyword evidence="6 13" id="KW-1133">Transmembrane helix</keyword>
<dbReference type="InterPro" id="IPR050059">
    <property type="entry name" value="ATP_synthase_B_chain"/>
</dbReference>
<keyword evidence="4 13" id="KW-0812">Transmembrane</keyword>
<keyword evidence="16" id="KW-1185">Reference proteome</keyword>
<keyword evidence="7 13" id="KW-0406">Ion transport</keyword>
<comment type="function">
    <text evidence="10 13">F(1)F(0) ATP synthase produces ATP from ADP in the presence of a proton or sodium gradient. F-type ATPases consist of two structural domains, F(1) containing the extramembraneous catalytic core and F(0) containing the membrane proton channel, linked together by a central stalk and a peripheral stalk. During catalysis, ATP synthesis in the catalytic domain of F(1) is coupled via a rotary mechanism of the central stalk subunits to proton translocation.</text>
</comment>
<keyword evidence="9 13" id="KW-0066">ATP synthesis</keyword>